<feature type="compositionally biased region" description="Polar residues" evidence="1">
    <location>
        <begin position="127"/>
        <end position="136"/>
    </location>
</feature>
<dbReference type="Proteomes" id="UP000800094">
    <property type="component" value="Unassembled WGS sequence"/>
</dbReference>
<accession>A0A6A6IVL9</accession>
<sequence>MRIGLIAVQETKPVGLSAINDGVATSTAMDLSAFDEAGMKWSCDMPAFATVDTLLCTPMDIIVDMVLGVEEVANTNIVMVKDLGMFMSAIISKNLNSCLIKIRPTRGPSSYSSSTSELDYGHRHRQSPSVGRSESTSNNVAFDSFSVANNHGSECIISVPSSAAP</sequence>
<evidence type="ECO:0000256" key="1">
    <source>
        <dbReference type="SAM" id="MobiDB-lite"/>
    </source>
</evidence>
<organism evidence="2 3">
    <name type="scientific">Trematosphaeria pertusa</name>
    <dbReference type="NCBI Taxonomy" id="390896"/>
    <lineage>
        <taxon>Eukaryota</taxon>
        <taxon>Fungi</taxon>
        <taxon>Dikarya</taxon>
        <taxon>Ascomycota</taxon>
        <taxon>Pezizomycotina</taxon>
        <taxon>Dothideomycetes</taxon>
        <taxon>Pleosporomycetidae</taxon>
        <taxon>Pleosporales</taxon>
        <taxon>Massarineae</taxon>
        <taxon>Trematosphaeriaceae</taxon>
        <taxon>Trematosphaeria</taxon>
    </lineage>
</organism>
<evidence type="ECO:0000313" key="2">
    <source>
        <dbReference type="EMBL" id="KAF2254298.1"/>
    </source>
</evidence>
<dbReference type="AlphaFoldDB" id="A0A6A6IVL9"/>
<proteinExistence type="predicted"/>
<gene>
    <name evidence="2" type="ORF">BU26DRAFT_558994</name>
</gene>
<name>A0A6A6IVL9_9PLEO</name>
<dbReference type="EMBL" id="ML987190">
    <property type="protein sequence ID" value="KAF2254298.1"/>
    <property type="molecule type" value="Genomic_DNA"/>
</dbReference>
<dbReference type="GeneID" id="54585973"/>
<feature type="region of interest" description="Disordered" evidence="1">
    <location>
        <begin position="105"/>
        <end position="136"/>
    </location>
</feature>
<dbReference type="RefSeq" id="XP_033689302.1">
    <property type="nucleotide sequence ID" value="XM_033832643.1"/>
</dbReference>
<protein>
    <submittedName>
        <fullName evidence="2">Uncharacterized protein</fullName>
    </submittedName>
</protein>
<keyword evidence="3" id="KW-1185">Reference proteome</keyword>
<evidence type="ECO:0000313" key="3">
    <source>
        <dbReference type="Proteomes" id="UP000800094"/>
    </source>
</evidence>
<reference evidence="2" key="1">
    <citation type="journal article" date="2020" name="Stud. Mycol.">
        <title>101 Dothideomycetes genomes: a test case for predicting lifestyles and emergence of pathogens.</title>
        <authorList>
            <person name="Haridas S."/>
            <person name="Albert R."/>
            <person name="Binder M."/>
            <person name="Bloem J."/>
            <person name="Labutti K."/>
            <person name="Salamov A."/>
            <person name="Andreopoulos B."/>
            <person name="Baker S."/>
            <person name="Barry K."/>
            <person name="Bills G."/>
            <person name="Bluhm B."/>
            <person name="Cannon C."/>
            <person name="Castanera R."/>
            <person name="Culley D."/>
            <person name="Daum C."/>
            <person name="Ezra D."/>
            <person name="Gonzalez J."/>
            <person name="Henrissat B."/>
            <person name="Kuo A."/>
            <person name="Liang C."/>
            <person name="Lipzen A."/>
            <person name="Lutzoni F."/>
            <person name="Magnuson J."/>
            <person name="Mondo S."/>
            <person name="Nolan M."/>
            <person name="Ohm R."/>
            <person name="Pangilinan J."/>
            <person name="Park H.-J."/>
            <person name="Ramirez L."/>
            <person name="Alfaro M."/>
            <person name="Sun H."/>
            <person name="Tritt A."/>
            <person name="Yoshinaga Y."/>
            <person name="Zwiers L.-H."/>
            <person name="Turgeon B."/>
            <person name="Goodwin S."/>
            <person name="Spatafora J."/>
            <person name="Crous P."/>
            <person name="Grigoriev I."/>
        </authorList>
    </citation>
    <scope>NUCLEOTIDE SEQUENCE</scope>
    <source>
        <strain evidence="2">CBS 122368</strain>
    </source>
</reference>